<evidence type="ECO:0000259" key="2">
    <source>
        <dbReference type="Pfam" id="PF04784"/>
    </source>
</evidence>
<dbReference type="OrthoDB" id="526867at2"/>
<keyword evidence="1" id="KW-0732">Signal</keyword>
<dbReference type="PROSITE" id="PS51257">
    <property type="entry name" value="PROKAR_LIPOPROTEIN"/>
    <property type="match status" value="1"/>
</dbReference>
<comment type="caution">
    <text evidence="3">The sequence shown here is derived from an EMBL/GenBank/DDBJ whole genome shotgun (WGS) entry which is preliminary data.</text>
</comment>
<protein>
    <submittedName>
        <fullName evidence="3">DUF547 domain-containing protein</fullName>
    </submittedName>
</protein>
<dbReference type="AlphaFoldDB" id="A0A3N6NGL6"/>
<dbReference type="InterPro" id="IPR006869">
    <property type="entry name" value="DUF547"/>
</dbReference>
<dbReference type="Proteomes" id="UP000269154">
    <property type="component" value="Unassembled WGS sequence"/>
</dbReference>
<sequence length="284" mass="32619">MRYQLKKLLFFLPLLIFLASCGGLNSPTNLGENNQGTQESTATSAQPFNYQDYNSILKEYVNAEGLVDYKRLKENRQKLDEFNAAIGAVTPSTYDSWTDTEKIAFLVNAYNSFTLESIIDNYPTKSIRRIPGVWKIRKFDIVGEKLTLDHIEHQILRKEFNEPGIHVALVCAAISCPPLRQETYTGNQLEKQLDDQANKFLANNQSFRIDRENNAVYLSSIFQWFGKDFEKTYGQEANIDGLNKTETAIVNYAHQYVNPDAQKYLKQGGYQVKYSNYDWSLNVQ</sequence>
<dbReference type="Pfam" id="PF04784">
    <property type="entry name" value="DUF547"/>
    <property type="match status" value="1"/>
</dbReference>
<evidence type="ECO:0000313" key="3">
    <source>
        <dbReference type="EMBL" id="RQH38466.1"/>
    </source>
</evidence>
<dbReference type="RefSeq" id="WP_124147245.1">
    <property type="nucleotide sequence ID" value="NZ_CAWOKI010000248.1"/>
</dbReference>
<proteinExistence type="predicted"/>
<keyword evidence="4" id="KW-1185">Reference proteome</keyword>
<dbReference type="PANTHER" id="PTHR46361">
    <property type="entry name" value="ELECTRON CARRIER/ PROTEIN DISULFIDE OXIDOREDUCTASE"/>
    <property type="match status" value="1"/>
</dbReference>
<organism evidence="3 4">
    <name type="scientific">Okeania hirsuta</name>
    <dbReference type="NCBI Taxonomy" id="1458930"/>
    <lineage>
        <taxon>Bacteria</taxon>
        <taxon>Bacillati</taxon>
        <taxon>Cyanobacteriota</taxon>
        <taxon>Cyanophyceae</taxon>
        <taxon>Oscillatoriophycideae</taxon>
        <taxon>Oscillatoriales</taxon>
        <taxon>Microcoleaceae</taxon>
        <taxon>Okeania</taxon>
    </lineage>
</organism>
<accession>A0A3N6NGL6</accession>
<feature type="chain" id="PRO_5018117650" evidence="1">
    <location>
        <begin position="23"/>
        <end position="284"/>
    </location>
</feature>
<feature type="signal peptide" evidence="1">
    <location>
        <begin position="1"/>
        <end position="22"/>
    </location>
</feature>
<evidence type="ECO:0000313" key="4">
    <source>
        <dbReference type="Proteomes" id="UP000269154"/>
    </source>
</evidence>
<reference evidence="3 4" key="1">
    <citation type="journal article" date="2018" name="ACS Chem. Biol.">
        <title>Ketoreductase domain dysfunction expands chemodiversity: malyngamide biosynthesis in the cyanobacterium Okeania hirsuta.</title>
        <authorList>
            <person name="Moss N.A."/>
            <person name="Leao T."/>
            <person name="Rankin M."/>
            <person name="McCullough T.M."/>
            <person name="Qu P."/>
            <person name="Korobeynikov A."/>
            <person name="Smith J.L."/>
            <person name="Gerwick L."/>
            <person name="Gerwick W.H."/>
        </authorList>
    </citation>
    <scope>NUCLEOTIDE SEQUENCE [LARGE SCALE GENOMIC DNA]</scope>
    <source>
        <strain evidence="3 4">PAB10Feb10-1</strain>
    </source>
</reference>
<feature type="domain" description="DUF547" evidence="2">
    <location>
        <begin position="95"/>
        <end position="201"/>
    </location>
</feature>
<evidence type="ECO:0000256" key="1">
    <source>
        <dbReference type="SAM" id="SignalP"/>
    </source>
</evidence>
<name>A0A3N6NGL6_9CYAN</name>
<gene>
    <name evidence="3" type="ORF">D5R40_17695</name>
</gene>
<dbReference type="EMBL" id="RCBY01000101">
    <property type="protein sequence ID" value="RQH38466.1"/>
    <property type="molecule type" value="Genomic_DNA"/>
</dbReference>
<dbReference type="PANTHER" id="PTHR46361:SF3">
    <property type="entry name" value="ELECTRON CARRIER_ PROTEIN DISULFIDE OXIDOREDUCTASE"/>
    <property type="match status" value="1"/>
</dbReference>